<feature type="modified residue" description="N6-(pyridoxal phosphate)lysine" evidence="3">
    <location>
        <position position="191"/>
    </location>
</feature>
<dbReference type="PANTHER" id="PTHR30244">
    <property type="entry name" value="TRANSAMINASE"/>
    <property type="match status" value="1"/>
</dbReference>
<dbReference type="InterPro" id="IPR000653">
    <property type="entry name" value="DegT/StrS_aminotransferase"/>
</dbReference>
<dbReference type="GO" id="GO:0030170">
    <property type="term" value="F:pyridoxal phosphate binding"/>
    <property type="evidence" value="ECO:0007669"/>
    <property type="project" value="TreeGrafter"/>
</dbReference>
<evidence type="ECO:0000256" key="2">
    <source>
        <dbReference type="PIRSR" id="PIRSR000390-1"/>
    </source>
</evidence>
<evidence type="ECO:0000313" key="6">
    <source>
        <dbReference type="Proteomes" id="UP000326354"/>
    </source>
</evidence>
<keyword evidence="6" id="KW-1185">Reference proteome</keyword>
<dbReference type="GO" id="GO:0008483">
    <property type="term" value="F:transaminase activity"/>
    <property type="evidence" value="ECO:0007669"/>
    <property type="project" value="UniProtKB-KW"/>
</dbReference>
<comment type="similarity">
    <text evidence="1 4">Belongs to the DegT/DnrJ/EryC1 family.</text>
</comment>
<dbReference type="Gene3D" id="3.90.1150.10">
    <property type="entry name" value="Aspartate Aminotransferase, domain 1"/>
    <property type="match status" value="1"/>
</dbReference>
<name>A0A5S9F4Q1_UABAM</name>
<dbReference type="AlphaFoldDB" id="A0A5S9F4Q1"/>
<protein>
    <submittedName>
        <fullName evidence="5">Pyridoxal phosphate-dependent aminotransferase</fullName>
    </submittedName>
</protein>
<accession>A0A5S9F4Q1</accession>
<dbReference type="Gene3D" id="3.40.640.10">
    <property type="entry name" value="Type I PLP-dependent aspartate aminotransferase-like (Major domain)"/>
    <property type="match status" value="1"/>
</dbReference>
<dbReference type="Pfam" id="PF01041">
    <property type="entry name" value="DegT_DnrJ_EryC1"/>
    <property type="match status" value="1"/>
</dbReference>
<evidence type="ECO:0000256" key="3">
    <source>
        <dbReference type="PIRSR" id="PIRSR000390-2"/>
    </source>
</evidence>
<keyword evidence="5" id="KW-0808">Transferase</keyword>
<evidence type="ECO:0000313" key="5">
    <source>
        <dbReference type="EMBL" id="BBM84724.1"/>
    </source>
</evidence>
<evidence type="ECO:0000256" key="1">
    <source>
        <dbReference type="ARBA" id="ARBA00037999"/>
    </source>
</evidence>
<dbReference type="KEGG" id="uam:UABAM_03085"/>
<dbReference type="GO" id="GO:0000271">
    <property type="term" value="P:polysaccharide biosynthetic process"/>
    <property type="evidence" value="ECO:0007669"/>
    <property type="project" value="TreeGrafter"/>
</dbReference>
<dbReference type="InterPro" id="IPR015424">
    <property type="entry name" value="PyrdxlP-dep_Trfase"/>
</dbReference>
<dbReference type="EMBL" id="AP019860">
    <property type="protein sequence ID" value="BBM84724.1"/>
    <property type="molecule type" value="Genomic_DNA"/>
</dbReference>
<dbReference type="PIRSF" id="PIRSF000390">
    <property type="entry name" value="PLP_StrS"/>
    <property type="match status" value="1"/>
</dbReference>
<dbReference type="CDD" id="cd00616">
    <property type="entry name" value="AHBA_syn"/>
    <property type="match status" value="1"/>
</dbReference>
<dbReference type="Proteomes" id="UP000326354">
    <property type="component" value="Chromosome"/>
</dbReference>
<dbReference type="PANTHER" id="PTHR30244:SF34">
    <property type="entry name" value="DTDP-4-AMINO-4,6-DIDEOXYGALACTOSE TRANSAMINASE"/>
    <property type="match status" value="1"/>
</dbReference>
<dbReference type="InterPro" id="IPR015421">
    <property type="entry name" value="PyrdxlP-dep_Trfase_major"/>
</dbReference>
<organism evidence="5 6">
    <name type="scientific">Uabimicrobium amorphum</name>
    <dbReference type="NCBI Taxonomy" id="2596890"/>
    <lineage>
        <taxon>Bacteria</taxon>
        <taxon>Pseudomonadati</taxon>
        <taxon>Planctomycetota</taxon>
        <taxon>Candidatus Uabimicrobiia</taxon>
        <taxon>Candidatus Uabimicrobiales</taxon>
        <taxon>Candidatus Uabimicrobiaceae</taxon>
        <taxon>Candidatus Uabimicrobium</taxon>
    </lineage>
</organism>
<sequence length="378" mass="42014">MTNKRIYLSPPHMDGRELEYIQQAFASNFIAPCGPMLNQLEKQFSEYSKIPYCVGLTSGTAALHLALKGLKVQPGDIVIASTLTFIGSVSSAAHMGTQLVFIDSSEDTWTMDPQLLEEEITRCKKNGKLPKAVIPTDLYGQSCDFDAISRICKPHGIPVVMDSAEAIGAKYKDHHVGYDATAAIYSLNGNKIITSSGGGILASHDKNLIDYARFLSTQAREPFPYYEHQEIGYNYRLSNISAAIACAQLEIIDKKVQQKRAIFTYYQQHLGDLPGITFMPQATYGQGNSWLSVILIDPEKFGGTYEDVRQKLEEHNIESRPMWKPMHLQPVFRHCRVVENGVANKLFSQGLCLPSGTSLTEDDLNRIINIVKNCGNSQ</sequence>
<dbReference type="RefSeq" id="WP_151968858.1">
    <property type="nucleotide sequence ID" value="NZ_AP019860.1"/>
</dbReference>
<dbReference type="OrthoDB" id="9810913at2"/>
<keyword evidence="3 4" id="KW-0663">Pyridoxal phosphate</keyword>
<gene>
    <name evidence="5" type="ORF">UABAM_03085</name>
</gene>
<keyword evidence="5" id="KW-0032">Aminotransferase</keyword>
<reference evidence="5 6" key="1">
    <citation type="submission" date="2019-08" db="EMBL/GenBank/DDBJ databases">
        <title>Complete genome sequence of Candidatus Uab amorphum.</title>
        <authorList>
            <person name="Shiratori T."/>
            <person name="Suzuki S."/>
            <person name="Kakizawa Y."/>
            <person name="Ishida K."/>
        </authorList>
    </citation>
    <scope>NUCLEOTIDE SEQUENCE [LARGE SCALE GENOMIC DNA]</scope>
    <source>
        <strain evidence="5 6">SRT547</strain>
    </source>
</reference>
<evidence type="ECO:0000256" key="4">
    <source>
        <dbReference type="RuleBase" id="RU004508"/>
    </source>
</evidence>
<proteinExistence type="inferred from homology"/>
<feature type="active site" description="Proton acceptor" evidence="2">
    <location>
        <position position="191"/>
    </location>
</feature>
<dbReference type="InterPro" id="IPR015422">
    <property type="entry name" value="PyrdxlP-dep_Trfase_small"/>
</dbReference>
<dbReference type="SUPFAM" id="SSF53383">
    <property type="entry name" value="PLP-dependent transferases"/>
    <property type="match status" value="1"/>
</dbReference>